<evidence type="ECO:0000313" key="1">
    <source>
        <dbReference type="EMBL" id="KAJ7333701.1"/>
    </source>
</evidence>
<gene>
    <name evidence="1" type="ORF">OS493_015784</name>
</gene>
<reference evidence="1" key="1">
    <citation type="submission" date="2023-01" db="EMBL/GenBank/DDBJ databases">
        <title>Genome assembly of the deep-sea coral Lophelia pertusa.</title>
        <authorList>
            <person name="Herrera S."/>
            <person name="Cordes E."/>
        </authorList>
    </citation>
    <scope>NUCLEOTIDE SEQUENCE</scope>
    <source>
        <strain evidence="1">USNM1676648</strain>
        <tissue evidence="1">Polyp</tissue>
    </source>
</reference>
<evidence type="ECO:0000313" key="2">
    <source>
        <dbReference type="Proteomes" id="UP001163046"/>
    </source>
</evidence>
<sequence length="104" mass="11320">MNSHKGPQLWSRLCRSRPCPTVNISHLGSEADVQLAEALVAVSEAVVAAAAEVDDTPRVVAVEETTHSEEDAVYATALARRPYCASLDVGRTRHPSSSQCWYLR</sequence>
<dbReference type="EMBL" id="MU827785">
    <property type="protein sequence ID" value="KAJ7333701.1"/>
    <property type="molecule type" value="Genomic_DNA"/>
</dbReference>
<dbReference type="Proteomes" id="UP001163046">
    <property type="component" value="Unassembled WGS sequence"/>
</dbReference>
<keyword evidence="2" id="KW-1185">Reference proteome</keyword>
<comment type="caution">
    <text evidence="1">The sequence shown here is derived from an EMBL/GenBank/DDBJ whole genome shotgun (WGS) entry which is preliminary data.</text>
</comment>
<organism evidence="1 2">
    <name type="scientific">Desmophyllum pertusum</name>
    <dbReference type="NCBI Taxonomy" id="174260"/>
    <lineage>
        <taxon>Eukaryota</taxon>
        <taxon>Metazoa</taxon>
        <taxon>Cnidaria</taxon>
        <taxon>Anthozoa</taxon>
        <taxon>Hexacorallia</taxon>
        <taxon>Scleractinia</taxon>
        <taxon>Caryophylliina</taxon>
        <taxon>Caryophylliidae</taxon>
        <taxon>Desmophyllum</taxon>
    </lineage>
</organism>
<dbReference type="AlphaFoldDB" id="A0A9X0CGG3"/>
<name>A0A9X0CGG3_9CNID</name>
<proteinExistence type="predicted"/>
<protein>
    <submittedName>
        <fullName evidence="1">Uncharacterized protein</fullName>
    </submittedName>
</protein>
<accession>A0A9X0CGG3</accession>